<sequence>MISFQKIKQAMGQNNVIPSEDETKLYVWTRLAKEICDIIPDAIVHHNPDASTSNSQNSIVEVDWTFDNAQKLASINATTLSPIVRKSDYDWPGELTPFEHQYKISAFLSVHKSCFCLADMGTGKTLATLHAINYLYKIKQIKKVLIVCPLSVMRDAWQSTLQSMDCGLTSQILYANTKKKRIELVTETDAQIHIINPDGVEVIQSQLLEQNYDLIVIDELTTYKTHTTARWKNLQKITKKASFVWGITGTPVPNSPLEAYGQILMVAPQNLTGITYSHFKGIMNLNLNLRFLNSASDNIEDFKSVEMSLDLVYSYFNPAIRIKKEDCLDLPDLVTTYSKCELSNEQKHMIKQLREYEFVRLKNGANIAPANGAAIVGKIIQACCGAVYDNSKEIITLDNKSRVQEAIRLIEIARSERTEFNKGKTLVFVPYKSTLDLLYDELATKFKVAKINSDVREKERAEIFHKLQNTDDLDVLLAIPTTMSHGITATSASLIIWFAPIHSCETYIQACNRINRAGQTQKMTIAHLYGHDIEYKIYKSLEAKQFNLKELLNLYNEFLKGE</sequence>
<dbReference type="InterPro" id="IPR000330">
    <property type="entry name" value="SNF2_N"/>
</dbReference>
<dbReference type="SMART" id="SM00490">
    <property type="entry name" value="HELICc"/>
    <property type="match status" value="1"/>
</dbReference>
<dbReference type="GO" id="GO:0016787">
    <property type="term" value="F:hydrolase activity"/>
    <property type="evidence" value="ECO:0007669"/>
    <property type="project" value="UniProtKB-KW"/>
</dbReference>
<dbReference type="Gene3D" id="3.40.50.10810">
    <property type="entry name" value="Tandem AAA-ATPase domain"/>
    <property type="match status" value="1"/>
</dbReference>
<dbReference type="GO" id="GO:0031297">
    <property type="term" value="P:replication fork processing"/>
    <property type="evidence" value="ECO:0007669"/>
    <property type="project" value="TreeGrafter"/>
</dbReference>
<dbReference type="SUPFAM" id="SSF52540">
    <property type="entry name" value="P-loop containing nucleoside triphosphate hydrolases"/>
    <property type="match status" value="1"/>
</dbReference>
<evidence type="ECO:0000313" key="6">
    <source>
        <dbReference type="Proteomes" id="UP000265964"/>
    </source>
</evidence>
<evidence type="ECO:0000256" key="1">
    <source>
        <dbReference type="ARBA" id="ARBA00022801"/>
    </source>
</evidence>
<evidence type="ECO:0000259" key="3">
    <source>
        <dbReference type="PROSITE" id="PS51192"/>
    </source>
</evidence>
<protein>
    <recommendedName>
        <fullName evidence="7">DEAD/DEAH box helicase</fullName>
    </recommendedName>
</protein>
<proteinExistence type="predicted"/>
<dbReference type="Gene3D" id="3.40.50.300">
    <property type="entry name" value="P-loop containing nucleotide triphosphate hydrolases"/>
    <property type="match status" value="1"/>
</dbReference>
<dbReference type="PANTHER" id="PTHR45766">
    <property type="entry name" value="DNA ANNEALING HELICASE AND ENDONUCLEASE ZRANB3 FAMILY MEMBER"/>
    <property type="match status" value="1"/>
</dbReference>
<feature type="domain" description="Helicase ATP-binding" evidence="3">
    <location>
        <begin position="105"/>
        <end position="269"/>
    </location>
</feature>
<keyword evidence="6" id="KW-1185">Reference proteome</keyword>
<evidence type="ECO:0000256" key="2">
    <source>
        <dbReference type="ARBA" id="ARBA00022806"/>
    </source>
</evidence>
<dbReference type="PROSITE" id="PS51192">
    <property type="entry name" value="HELICASE_ATP_BIND_1"/>
    <property type="match status" value="1"/>
</dbReference>
<dbReference type="EMBL" id="NRJF01000133">
    <property type="protein sequence ID" value="RIY34712.1"/>
    <property type="molecule type" value="Genomic_DNA"/>
</dbReference>
<reference evidence="5 6" key="1">
    <citation type="submission" date="2017-08" db="EMBL/GenBank/DDBJ databases">
        <title>Reclassification of Bisgaard taxon 37 and 44.</title>
        <authorList>
            <person name="Christensen H."/>
        </authorList>
    </citation>
    <scope>NUCLEOTIDE SEQUENCE [LARGE SCALE GENOMIC DNA]</scope>
    <source>
        <strain evidence="5 6">EEAB3T1</strain>
    </source>
</reference>
<comment type="caution">
    <text evidence="5">The sequence shown here is derived from an EMBL/GenBank/DDBJ whole genome shotgun (WGS) entry which is preliminary data.</text>
</comment>
<keyword evidence="2" id="KW-0067">ATP-binding</keyword>
<dbReference type="AlphaFoldDB" id="A0A3A1Y954"/>
<dbReference type="PROSITE" id="PS51194">
    <property type="entry name" value="HELICASE_CTER"/>
    <property type="match status" value="1"/>
</dbReference>
<dbReference type="GO" id="GO:0006281">
    <property type="term" value="P:DNA repair"/>
    <property type="evidence" value="ECO:0007669"/>
    <property type="project" value="TreeGrafter"/>
</dbReference>
<evidence type="ECO:0000313" key="5">
    <source>
        <dbReference type="EMBL" id="RIY34712.1"/>
    </source>
</evidence>
<dbReference type="OrthoDB" id="9760715at2"/>
<keyword evidence="2" id="KW-0347">Helicase</keyword>
<dbReference type="InterPro" id="IPR014001">
    <property type="entry name" value="Helicase_ATP-bd"/>
</dbReference>
<feature type="domain" description="Helicase C-terminal" evidence="4">
    <location>
        <begin position="405"/>
        <end position="560"/>
    </location>
</feature>
<dbReference type="PANTHER" id="PTHR45766:SF6">
    <property type="entry name" value="SWI_SNF-RELATED MATRIX-ASSOCIATED ACTIN-DEPENDENT REGULATOR OF CHROMATIN SUBFAMILY A-LIKE PROTEIN 1"/>
    <property type="match status" value="1"/>
</dbReference>
<keyword evidence="2" id="KW-0547">Nucleotide-binding</keyword>
<accession>A0A3A1Y954</accession>
<name>A0A3A1Y954_9GAMM</name>
<keyword evidence="1" id="KW-0378">Hydrolase</keyword>
<dbReference type="InterPro" id="IPR001650">
    <property type="entry name" value="Helicase_C-like"/>
</dbReference>
<gene>
    <name evidence="5" type="ORF">CKF59_05010</name>
</gene>
<organism evidence="5 6">
    <name type="scientific">Psittacicella gerlachiana</name>
    <dbReference type="NCBI Taxonomy" id="2028574"/>
    <lineage>
        <taxon>Bacteria</taxon>
        <taxon>Pseudomonadati</taxon>
        <taxon>Pseudomonadota</taxon>
        <taxon>Gammaproteobacteria</taxon>
        <taxon>Pasteurellales</taxon>
        <taxon>Psittacicellaceae</taxon>
        <taxon>Psittacicella</taxon>
    </lineage>
</organism>
<dbReference type="InterPro" id="IPR038718">
    <property type="entry name" value="SNF2-like_sf"/>
</dbReference>
<dbReference type="InterPro" id="IPR027417">
    <property type="entry name" value="P-loop_NTPase"/>
</dbReference>
<dbReference type="SMART" id="SM00487">
    <property type="entry name" value="DEXDc"/>
    <property type="match status" value="1"/>
</dbReference>
<dbReference type="Proteomes" id="UP000265964">
    <property type="component" value="Unassembled WGS sequence"/>
</dbReference>
<dbReference type="Pfam" id="PF00176">
    <property type="entry name" value="SNF2-rel_dom"/>
    <property type="match status" value="1"/>
</dbReference>
<evidence type="ECO:0000259" key="4">
    <source>
        <dbReference type="PROSITE" id="PS51194"/>
    </source>
</evidence>
<evidence type="ECO:0008006" key="7">
    <source>
        <dbReference type="Google" id="ProtNLM"/>
    </source>
</evidence>
<dbReference type="Pfam" id="PF00271">
    <property type="entry name" value="Helicase_C"/>
    <property type="match status" value="1"/>
</dbReference>
<dbReference type="GO" id="GO:0005524">
    <property type="term" value="F:ATP binding"/>
    <property type="evidence" value="ECO:0007669"/>
    <property type="project" value="InterPro"/>
</dbReference>